<evidence type="ECO:0000313" key="11">
    <source>
        <dbReference type="EMBL" id="CUQ56122.1"/>
    </source>
</evidence>
<sequence length="351" mass="40050">MLFSADDADNKDNSRETDPFADWQQGDTCYKWQANGMLAGVRTPDGRTVTFGYDALGRRVSKRTGDSVHRFGWDGNVVLHEWDIEEAQRPKLVTDETGREEYDGTEKPANLVTWVYDGTSFTPVAKVTDGERYTIVHDYLGTPTQAYDSKGELVWEMLLDVYGEVKECHGDRTLVPFRYQGQYEDEETGLYYNRFRYYSPEMGMYISSDPIGLEGNNPTLYGYVYDINNMVDIFGLKCWKTAKKNYWKTKYADEMLNPTGKYSPNNLALMKRGNAPKIKVEVSDALGNKNIVDVPIELHHTSLPQRLGSSKANEAWNLTEVTPWGHASMDPYRNLGDNFNLVRIINGTNSW</sequence>
<evidence type="ECO:0000256" key="2">
    <source>
        <dbReference type="ARBA" id="ARBA00022529"/>
    </source>
</evidence>
<dbReference type="GO" id="GO:0004519">
    <property type="term" value="F:endonuclease activity"/>
    <property type="evidence" value="ECO:0007669"/>
    <property type="project" value="UniProtKB-KW"/>
</dbReference>
<dbReference type="NCBIfam" id="TIGR01643">
    <property type="entry name" value="YD_repeat_2x"/>
    <property type="match status" value="1"/>
</dbReference>
<keyword evidence="6" id="KW-0378">Hydrolase</keyword>
<evidence type="ECO:0000259" key="10">
    <source>
        <dbReference type="Pfam" id="PF25023"/>
    </source>
</evidence>
<dbReference type="Gene3D" id="2.180.10.10">
    <property type="entry name" value="RHS repeat-associated core"/>
    <property type="match status" value="1"/>
</dbReference>
<dbReference type="InterPro" id="IPR050708">
    <property type="entry name" value="T6SS_VgrG/RHS"/>
</dbReference>
<dbReference type="InterPro" id="IPR006530">
    <property type="entry name" value="YD"/>
</dbReference>
<dbReference type="GO" id="GO:0016787">
    <property type="term" value="F:hydrolase activity"/>
    <property type="evidence" value="ECO:0007669"/>
    <property type="project" value="UniProtKB-KW"/>
</dbReference>
<keyword evidence="7" id="KW-0044">Antibiotic</keyword>
<dbReference type="Gene3D" id="3.90.540.10">
    <property type="entry name" value="Colicin/pyocin, DNase domain"/>
    <property type="match status" value="1"/>
</dbReference>
<evidence type="ECO:0000256" key="6">
    <source>
        <dbReference type="ARBA" id="ARBA00022801"/>
    </source>
</evidence>
<evidence type="ECO:0000256" key="1">
    <source>
        <dbReference type="ARBA" id="ARBA00006811"/>
    </source>
</evidence>
<protein>
    <submittedName>
        <fullName evidence="11">RHS repeat-associated core domain</fullName>
    </submittedName>
</protein>
<dbReference type="InterPro" id="IPR022385">
    <property type="entry name" value="Rhs_assc_core"/>
</dbReference>
<evidence type="ECO:0000313" key="12">
    <source>
        <dbReference type="Proteomes" id="UP000095725"/>
    </source>
</evidence>
<keyword evidence="3" id="KW-0540">Nuclease</keyword>
<dbReference type="PANTHER" id="PTHR32305:SF15">
    <property type="entry name" value="PROTEIN RHSA-RELATED"/>
    <property type="match status" value="1"/>
</dbReference>
<evidence type="ECO:0000256" key="9">
    <source>
        <dbReference type="SAM" id="MobiDB-lite"/>
    </source>
</evidence>
<evidence type="ECO:0000256" key="5">
    <source>
        <dbReference type="ARBA" id="ARBA00022759"/>
    </source>
</evidence>
<reference evidence="11 12" key="1">
    <citation type="submission" date="2015-09" db="EMBL/GenBank/DDBJ databases">
        <authorList>
            <consortium name="Pathogen Informatics"/>
        </authorList>
    </citation>
    <scope>NUCLEOTIDE SEQUENCE [LARGE SCALE GENOMIC DNA]</scope>
    <source>
        <strain evidence="11 12">2789STDY5834946</strain>
    </source>
</reference>
<evidence type="ECO:0000256" key="3">
    <source>
        <dbReference type="ARBA" id="ARBA00022722"/>
    </source>
</evidence>
<organism evidence="11 12">
    <name type="scientific">Bacteroides caccae</name>
    <dbReference type="NCBI Taxonomy" id="47678"/>
    <lineage>
        <taxon>Bacteria</taxon>
        <taxon>Pseudomonadati</taxon>
        <taxon>Bacteroidota</taxon>
        <taxon>Bacteroidia</taxon>
        <taxon>Bacteroidales</taxon>
        <taxon>Bacteroidaceae</taxon>
        <taxon>Bacteroides</taxon>
    </lineage>
</organism>
<dbReference type="InterPro" id="IPR056823">
    <property type="entry name" value="TEN-like_YD-shell"/>
</dbReference>
<feature type="domain" description="Teneurin-like YD-shell" evidence="10">
    <location>
        <begin position="24"/>
        <end position="209"/>
    </location>
</feature>
<dbReference type="Pfam" id="PF25023">
    <property type="entry name" value="TEN_YD-shell"/>
    <property type="match status" value="1"/>
</dbReference>
<evidence type="ECO:0000256" key="7">
    <source>
        <dbReference type="ARBA" id="ARBA00023022"/>
    </source>
</evidence>
<gene>
    <name evidence="11" type="primary">wapA_2</name>
    <name evidence="11" type="ORF">ERS852558_04591</name>
</gene>
<keyword evidence="8" id="KW-0078">Bacteriocin</keyword>
<name>A0A174X9G3_9BACE</name>
<dbReference type="GO" id="GO:0042742">
    <property type="term" value="P:defense response to bacterium"/>
    <property type="evidence" value="ECO:0007669"/>
    <property type="project" value="UniProtKB-KW"/>
</dbReference>
<dbReference type="InterPro" id="IPR037146">
    <property type="entry name" value="Colicin/pyocin_DNase_dom_sf"/>
</dbReference>
<dbReference type="InterPro" id="IPR044925">
    <property type="entry name" value="His-Me_finger_sf"/>
</dbReference>
<keyword evidence="5" id="KW-0255">Endonuclease</keyword>
<dbReference type="Proteomes" id="UP000095725">
    <property type="component" value="Unassembled WGS sequence"/>
</dbReference>
<feature type="compositionally biased region" description="Basic and acidic residues" evidence="9">
    <location>
        <begin position="8"/>
        <end position="18"/>
    </location>
</feature>
<dbReference type="PANTHER" id="PTHR32305">
    <property type="match status" value="1"/>
</dbReference>
<feature type="region of interest" description="Disordered" evidence="9">
    <location>
        <begin position="1"/>
        <end position="22"/>
    </location>
</feature>
<keyword evidence="2" id="KW-0929">Antimicrobial</keyword>
<evidence type="ECO:0000256" key="4">
    <source>
        <dbReference type="ARBA" id="ARBA00022737"/>
    </source>
</evidence>
<proteinExistence type="inferred from homology"/>
<dbReference type="SUPFAM" id="SSF54060">
    <property type="entry name" value="His-Me finger endonucleases"/>
    <property type="match status" value="1"/>
</dbReference>
<comment type="similarity">
    <text evidence="1">Belongs to the colicin/pyosin nuclease family.</text>
</comment>
<dbReference type="NCBIfam" id="TIGR03696">
    <property type="entry name" value="Rhs_assc_core"/>
    <property type="match status" value="1"/>
</dbReference>
<dbReference type="EMBL" id="CZBL01000043">
    <property type="protein sequence ID" value="CUQ56122.1"/>
    <property type="molecule type" value="Genomic_DNA"/>
</dbReference>
<evidence type="ECO:0000256" key="8">
    <source>
        <dbReference type="ARBA" id="ARBA00023048"/>
    </source>
</evidence>
<accession>A0A174X9G3</accession>
<dbReference type="GO" id="GO:0031640">
    <property type="term" value="P:killing of cells of another organism"/>
    <property type="evidence" value="ECO:0007669"/>
    <property type="project" value="UniProtKB-KW"/>
</dbReference>
<keyword evidence="4" id="KW-0677">Repeat</keyword>
<dbReference type="PRINTS" id="PR00394">
    <property type="entry name" value="RHSPROTEIN"/>
</dbReference>
<dbReference type="AlphaFoldDB" id="A0A174X9G3"/>